<keyword evidence="2" id="KW-1185">Reference proteome</keyword>
<proteinExistence type="predicted"/>
<evidence type="ECO:0000313" key="2">
    <source>
        <dbReference type="Proteomes" id="UP000036520"/>
    </source>
</evidence>
<dbReference type="Gene3D" id="1.50.10.10">
    <property type="match status" value="1"/>
</dbReference>
<dbReference type="EMBL" id="CP012040">
    <property type="protein sequence ID" value="AKP51971.1"/>
    <property type="molecule type" value="Genomic_DNA"/>
</dbReference>
<name>A0A0H4PC25_9BACT</name>
<dbReference type="Proteomes" id="UP000036520">
    <property type="component" value="Chromosome"/>
</dbReference>
<dbReference type="SUPFAM" id="SSF48208">
    <property type="entry name" value="Six-hairpin glycosidases"/>
    <property type="match status" value="1"/>
</dbReference>
<dbReference type="KEGG" id="camu:CA2015_2560"/>
<gene>
    <name evidence="1" type="ORF">CA2015_2560</name>
</gene>
<accession>A0A0H4PC25</accession>
<dbReference type="STRING" id="320787.CA2015_2560"/>
<reference evidence="1 2" key="1">
    <citation type="submission" date="2015-07" db="EMBL/GenBank/DDBJ databases">
        <authorList>
            <person name="Kim K.M."/>
        </authorList>
    </citation>
    <scope>NUCLEOTIDE SEQUENCE [LARGE SCALE GENOMIC DNA]</scope>
    <source>
        <strain evidence="1 2">KCTC 12363</strain>
    </source>
</reference>
<dbReference type="GO" id="GO:0005975">
    <property type="term" value="P:carbohydrate metabolic process"/>
    <property type="evidence" value="ECO:0007669"/>
    <property type="project" value="InterPro"/>
</dbReference>
<organism evidence="1 2">
    <name type="scientific">Cyclobacterium amurskyense</name>
    <dbReference type="NCBI Taxonomy" id="320787"/>
    <lineage>
        <taxon>Bacteria</taxon>
        <taxon>Pseudomonadati</taxon>
        <taxon>Bacteroidota</taxon>
        <taxon>Cytophagia</taxon>
        <taxon>Cytophagales</taxon>
        <taxon>Cyclobacteriaceae</taxon>
        <taxon>Cyclobacterium</taxon>
    </lineage>
</organism>
<sequence length="452" mass="50421">MSRSKIVLLGCLFWFSSQLLYGQANNKVDVLSKDQLEFLEQLTVAVLEESSIHPGQFISEVFGANNSGGLLIRPGGRNAYPSFWIRDYAMALETDLVSLEAQKHMLLLTAKSQANQSWITSGGSMVPVGSIADHIRIDDGLPIYFPGTYSYADQGTERWGSLPPYGDQFMFVHMAHYYVKTLGEIGILSEEINGMKLIDRLTLAFHVPPSGLDNHLVYASDRFRGVDFGFRDAIELTGELLYPSLLKFRSAMQLSELFELLDRPEQSEKYKEIAIAIKKNIPSVFKDESGFLKASTILSAQPDVWGTSLAIYLGVLEGEDLSSASKVLSNAYKKGTISYRGNVRHVPTDHDFDENKVWEKSLAAKNTYQNGAYWGTPTAWVAFAIQYSSPELARQLANEYIEELKENDFRKGADFGAPYECFDKQGGTQNPVYLTSVAEPLAAFRKMISGKK</sequence>
<dbReference type="RefSeq" id="WP_048642256.1">
    <property type="nucleotide sequence ID" value="NZ_CP012040.1"/>
</dbReference>
<evidence type="ECO:0000313" key="1">
    <source>
        <dbReference type="EMBL" id="AKP51971.1"/>
    </source>
</evidence>
<dbReference type="OrthoDB" id="1398488at2"/>
<dbReference type="AlphaFoldDB" id="A0A0H4PC25"/>
<protein>
    <submittedName>
        <fullName evidence="1">Uncharacterized protein</fullName>
    </submittedName>
</protein>
<dbReference type="InterPro" id="IPR012341">
    <property type="entry name" value="6hp_glycosidase-like_sf"/>
</dbReference>
<dbReference type="InterPro" id="IPR008928">
    <property type="entry name" value="6-hairpin_glycosidase_sf"/>
</dbReference>